<dbReference type="Gene3D" id="3.30.950.10">
    <property type="entry name" value="Methyltransferase, Cobalt-precorrin-4 Transmethylase, Domain 2"/>
    <property type="match status" value="1"/>
</dbReference>
<dbReference type="CDD" id="cd11648">
    <property type="entry name" value="RsmI"/>
    <property type="match status" value="1"/>
</dbReference>
<dbReference type="InterPro" id="IPR014777">
    <property type="entry name" value="4pyrrole_Mease_sub1"/>
</dbReference>
<comment type="function">
    <text evidence="6">Catalyzes the 2'-O-methylation of the ribose of cytidine 1402 (C1402) in 16S rRNA.</text>
</comment>
<dbReference type="Gene3D" id="3.40.1010.10">
    <property type="entry name" value="Cobalt-precorrin-4 Transmethylase, Domain 1"/>
    <property type="match status" value="1"/>
</dbReference>
<dbReference type="InterPro" id="IPR008189">
    <property type="entry name" value="rRNA_ssu_MeTfrase_I"/>
</dbReference>
<keyword evidence="2 6" id="KW-0698">rRNA processing</keyword>
<dbReference type="PATRIC" id="fig|1618989.3.peg.218"/>
<gene>
    <name evidence="6" type="primary">rsmI</name>
    <name evidence="8" type="ORF">UY72_C0012G0007</name>
</gene>
<keyword evidence="3 6" id="KW-0489">Methyltransferase</keyword>
<organism evidence="8 9">
    <name type="scientific">Candidatus Uhrbacteria bacterium GW2011_GWD2_52_7</name>
    <dbReference type="NCBI Taxonomy" id="1618989"/>
    <lineage>
        <taxon>Bacteria</taxon>
        <taxon>Candidatus Uhriibacteriota</taxon>
    </lineage>
</organism>
<dbReference type="AlphaFoldDB" id="A0A0G1ZQE5"/>
<dbReference type="GO" id="GO:0070677">
    <property type="term" value="F:rRNA (cytosine-2'-O-)-methyltransferase activity"/>
    <property type="evidence" value="ECO:0007669"/>
    <property type="project" value="UniProtKB-UniRule"/>
</dbReference>
<comment type="catalytic activity">
    <reaction evidence="6">
        <text>cytidine(1402) in 16S rRNA + S-adenosyl-L-methionine = 2'-O-methylcytidine(1402) in 16S rRNA + S-adenosyl-L-homocysteine + H(+)</text>
        <dbReference type="Rhea" id="RHEA:42924"/>
        <dbReference type="Rhea" id="RHEA-COMP:10285"/>
        <dbReference type="Rhea" id="RHEA-COMP:10286"/>
        <dbReference type="ChEBI" id="CHEBI:15378"/>
        <dbReference type="ChEBI" id="CHEBI:57856"/>
        <dbReference type="ChEBI" id="CHEBI:59789"/>
        <dbReference type="ChEBI" id="CHEBI:74495"/>
        <dbReference type="ChEBI" id="CHEBI:82748"/>
        <dbReference type="EC" id="2.1.1.198"/>
    </reaction>
</comment>
<proteinExistence type="inferred from homology"/>
<evidence type="ECO:0000256" key="2">
    <source>
        <dbReference type="ARBA" id="ARBA00022552"/>
    </source>
</evidence>
<comment type="caution">
    <text evidence="8">The sequence shown here is derived from an EMBL/GenBank/DDBJ whole genome shotgun (WGS) entry which is preliminary data.</text>
</comment>
<evidence type="ECO:0000256" key="1">
    <source>
        <dbReference type="ARBA" id="ARBA00022490"/>
    </source>
</evidence>
<keyword evidence="4 6" id="KW-0808">Transferase</keyword>
<protein>
    <recommendedName>
        <fullName evidence="6">Ribosomal RNA small subunit methyltransferase I</fullName>
        <ecNumber evidence="6">2.1.1.198</ecNumber>
    </recommendedName>
    <alternativeName>
        <fullName evidence="6">16S rRNA 2'-O-ribose C1402 methyltransferase</fullName>
    </alternativeName>
    <alternativeName>
        <fullName evidence="6">rRNA (cytidine-2'-O-)-methyltransferase RsmI</fullName>
    </alternativeName>
</protein>
<evidence type="ECO:0000313" key="9">
    <source>
        <dbReference type="Proteomes" id="UP000034846"/>
    </source>
</evidence>
<dbReference type="InterPro" id="IPR000878">
    <property type="entry name" value="4pyrrol_Mease"/>
</dbReference>
<keyword evidence="1 6" id="KW-0963">Cytoplasm</keyword>
<dbReference type="Proteomes" id="UP000034846">
    <property type="component" value="Unassembled WGS sequence"/>
</dbReference>
<dbReference type="EMBL" id="LCRD01000012">
    <property type="protein sequence ID" value="KKW30462.1"/>
    <property type="molecule type" value="Genomic_DNA"/>
</dbReference>
<dbReference type="PIRSF" id="PIRSF005917">
    <property type="entry name" value="MTase_YraL"/>
    <property type="match status" value="1"/>
</dbReference>
<comment type="subcellular location">
    <subcellularLocation>
        <location evidence="6">Cytoplasm</location>
    </subcellularLocation>
</comment>
<comment type="similarity">
    <text evidence="6">Belongs to the methyltransferase superfamily. RsmI family.</text>
</comment>
<evidence type="ECO:0000313" key="8">
    <source>
        <dbReference type="EMBL" id="KKW30462.1"/>
    </source>
</evidence>
<dbReference type="EC" id="2.1.1.198" evidence="6"/>
<dbReference type="FunFam" id="3.40.1010.10:FF:000007">
    <property type="entry name" value="Ribosomal RNA small subunit methyltransferase I"/>
    <property type="match status" value="1"/>
</dbReference>
<dbReference type="Pfam" id="PF00590">
    <property type="entry name" value="TP_methylase"/>
    <property type="match status" value="1"/>
</dbReference>
<dbReference type="InterPro" id="IPR014776">
    <property type="entry name" value="4pyrrole_Mease_sub2"/>
</dbReference>
<dbReference type="HAMAP" id="MF_01877">
    <property type="entry name" value="16SrRNA_methyltr_I"/>
    <property type="match status" value="1"/>
</dbReference>
<dbReference type="InterPro" id="IPR035996">
    <property type="entry name" value="4pyrrol_Methylase_sf"/>
</dbReference>
<dbReference type="PANTHER" id="PTHR46111">
    <property type="entry name" value="RIBOSOMAL RNA SMALL SUBUNIT METHYLTRANSFERASE I"/>
    <property type="match status" value="1"/>
</dbReference>
<evidence type="ECO:0000256" key="6">
    <source>
        <dbReference type="HAMAP-Rule" id="MF_01877"/>
    </source>
</evidence>
<name>A0A0G1ZQE5_9BACT</name>
<dbReference type="SUPFAM" id="SSF53790">
    <property type="entry name" value="Tetrapyrrole methylase"/>
    <property type="match status" value="1"/>
</dbReference>
<dbReference type="FunFam" id="3.30.950.10:FF:000002">
    <property type="entry name" value="Ribosomal RNA small subunit methyltransferase I"/>
    <property type="match status" value="1"/>
</dbReference>
<evidence type="ECO:0000256" key="5">
    <source>
        <dbReference type="ARBA" id="ARBA00022691"/>
    </source>
</evidence>
<dbReference type="PANTHER" id="PTHR46111:SF1">
    <property type="entry name" value="RIBOSOMAL RNA SMALL SUBUNIT METHYLTRANSFERASE I"/>
    <property type="match status" value="1"/>
</dbReference>
<dbReference type="NCBIfam" id="TIGR00096">
    <property type="entry name" value="16S rRNA (cytidine(1402)-2'-O)-methyltransferase"/>
    <property type="match status" value="1"/>
</dbReference>
<dbReference type="GO" id="GO:0005737">
    <property type="term" value="C:cytoplasm"/>
    <property type="evidence" value="ECO:0007669"/>
    <property type="project" value="UniProtKB-SubCell"/>
</dbReference>
<sequence>MSHNSGKLYVVATPIGNLGDISARATAILREVDVVLCEDTRVSGKLLSALAIRKPMMSYHEHSDARRTHEVVTEMLEGKTMALVTDAGTPGVNDPGGVLVAAAAKVGIDIIPVPGPNATVTALSICGFPADRYTFVGFPPNKKGRETFFRELGGVEHTLVMFESTHRIVKTLEQLKQLNRPVVVCRELTKLHETIYRGSVQDVLDRLEQTSTKGEFVIVVAPKDWK</sequence>
<evidence type="ECO:0000256" key="3">
    <source>
        <dbReference type="ARBA" id="ARBA00022603"/>
    </source>
</evidence>
<feature type="domain" description="Tetrapyrrole methylase" evidence="7">
    <location>
        <begin position="7"/>
        <end position="203"/>
    </location>
</feature>
<keyword evidence="5 6" id="KW-0949">S-adenosyl-L-methionine</keyword>
<evidence type="ECO:0000259" key="7">
    <source>
        <dbReference type="Pfam" id="PF00590"/>
    </source>
</evidence>
<accession>A0A0G1ZQE5</accession>
<reference evidence="8 9" key="1">
    <citation type="journal article" date="2015" name="Nature">
        <title>rRNA introns, odd ribosomes, and small enigmatic genomes across a large radiation of phyla.</title>
        <authorList>
            <person name="Brown C.T."/>
            <person name="Hug L.A."/>
            <person name="Thomas B.C."/>
            <person name="Sharon I."/>
            <person name="Castelle C.J."/>
            <person name="Singh A."/>
            <person name="Wilkins M.J."/>
            <person name="Williams K.H."/>
            <person name="Banfield J.F."/>
        </authorList>
    </citation>
    <scope>NUCLEOTIDE SEQUENCE [LARGE SCALE GENOMIC DNA]</scope>
</reference>
<evidence type="ECO:0000256" key="4">
    <source>
        <dbReference type="ARBA" id="ARBA00022679"/>
    </source>
</evidence>